<dbReference type="OrthoDB" id="1601181at2759"/>
<evidence type="ECO:0000256" key="1">
    <source>
        <dbReference type="PROSITE-ProRule" id="PRU00023"/>
    </source>
</evidence>
<dbReference type="Pfam" id="PF22945">
    <property type="entry name" value="LEM-3_GIY-YIG"/>
    <property type="match status" value="1"/>
</dbReference>
<dbReference type="CDD" id="cd10454">
    <property type="entry name" value="GIY-YIG_COG3680_Meta"/>
    <property type="match status" value="1"/>
</dbReference>
<dbReference type="GO" id="GO:0000724">
    <property type="term" value="P:double-strand break repair via homologous recombination"/>
    <property type="evidence" value="ECO:0007669"/>
    <property type="project" value="TreeGrafter"/>
</dbReference>
<evidence type="ECO:0000313" key="4">
    <source>
        <dbReference type="EMBL" id="CAH1098542.1"/>
    </source>
</evidence>
<dbReference type="Pfam" id="PF12796">
    <property type="entry name" value="Ank_2"/>
    <property type="match status" value="1"/>
</dbReference>
<dbReference type="Gene3D" id="1.10.720.40">
    <property type="match status" value="1"/>
</dbReference>
<sequence length="738" mass="83755">MSIYRGKTRQEIYLASLLYDSIDDNNFSAVKTLLYEKCANPNIIVPTKGISSFHLVIGSDNADFAINVTRLILQYGGDPNVRSEDGLTPVHIAAAWGRTEILHILMCCGGDSQLRDSNWMTPIHYARKENFLDCVYLLRSYLPSNYDIFHKEIEDCYEFKFDKILVNNGYVTGEYQITNNLNNGNDIIKTENSITYTKRQLIDLANLPKSDNTKLVLNWFDTHIDNKGSKTYIKHADSTSENDDFLSYENSVDESDNENIRKLIDINNLVFRKVYKKKRKISITKFVNPKQETRSRTSKSSLGSSASDLSELKTPLTPSSIRSATIELKVPKIEDLSDESGIVTLPPSKNSFSSTKLSIFQPKLHDTSSDYMTSSATSLLNRNIFTIANDLSRSLFTSDESCIDNSKVGCENKTDDEGSTEMSFVTVSEVYKYEDKEEGIVLYEKRVVKVGSECNGSIKTGSLSSKMSSLPESLDYDPDTLRRELTLLGYDPGPITFTTKRVYLKKLYQLKKQNPVKVIEKGAEASKRVYSPELEKTIRDTNWTSELTSYKKLEEALISQFSVVDPFRKWREGNNKSSFTYLLLDPRKTDNLPCRAELMDPKDAWETFLSAIFYVGKGKRTRPYSHLYEAVTQWKRSKLTDNTKKIQTILDIWQSGGGVICLHVFQNIIPVEAYTREAAMISALKLDNVSNMKNGEFYGAAATWGGKQKRMLGSYLLLKAMRIFLNEGERQLFPGDID</sequence>
<keyword evidence="1" id="KW-0040">ANK repeat</keyword>
<dbReference type="SMART" id="SM00248">
    <property type="entry name" value="ANK"/>
    <property type="match status" value="4"/>
</dbReference>
<dbReference type="GO" id="GO:0004520">
    <property type="term" value="F:DNA endonuclease activity"/>
    <property type="evidence" value="ECO:0007669"/>
    <property type="project" value="TreeGrafter"/>
</dbReference>
<evidence type="ECO:0000256" key="2">
    <source>
        <dbReference type="SAM" id="MobiDB-lite"/>
    </source>
</evidence>
<dbReference type="InterPro" id="IPR034998">
    <property type="entry name" value="ANKLE1"/>
</dbReference>
<feature type="repeat" description="ANK" evidence="1">
    <location>
        <begin position="48"/>
        <end position="84"/>
    </location>
</feature>
<protein>
    <recommendedName>
        <fullName evidence="3">LEM domain-containing protein</fullName>
    </recommendedName>
</protein>
<dbReference type="Proteomes" id="UP001153636">
    <property type="component" value="Chromosome 1"/>
</dbReference>
<dbReference type="InterPro" id="IPR011015">
    <property type="entry name" value="LEM/LEM-like_dom_sf"/>
</dbReference>
<dbReference type="GO" id="GO:0005654">
    <property type="term" value="C:nucleoplasm"/>
    <property type="evidence" value="ECO:0007669"/>
    <property type="project" value="TreeGrafter"/>
</dbReference>
<dbReference type="AlphaFoldDB" id="A0A9P0G6F9"/>
<keyword evidence="5" id="KW-1185">Reference proteome</keyword>
<dbReference type="GO" id="GO:0000712">
    <property type="term" value="P:resolution of meiotic recombination intermediates"/>
    <property type="evidence" value="ECO:0007669"/>
    <property type="project" value="TreeGrafter"/>
</dbReference>
<feature type="repeat" description="ANK" evidence="1">
    <location>
        <begin position="85"/>
        <end position="117"/>
    </location>
</feature>
<dbReference type="GO" id="GO:0005737">
    <property type="term" value="C:cytoplasm"/>
    <property type="evidence" value="ECO:0007669"/>
    <property type="project" value="TreeGrafter"/>
</dbReference>
<dbReference type="EMBL" id="OV651813">
    <property type="protein sequence ID" value="CAH1098542.1"/>
    <property type="molecule type" value="Genomic_DNA"/>
</dbReference>
<evidence type="ECO:0000259" key="3">
    <source>
        <dbReference type="PROSITE" id="PS50954"/>
    </source>
</evidence>
<reference evidence="4" key="1">
    <citation type="submission" date="2022-01" db="EMBL/GenBank/DDBJ databases">
        <authorList>
            <person name="King R."/>
        </authorList>
    </citation>
    <scope>NUCLEOTIDE SEQUENCE</scope>
</reference>
<dbReference type="PROSITE" id="PS50954">
    <property type="entry name" value="LEM"/>
    <property type="match status" value="1"/>
</dbReference>
<feature type="domain" description="LEM" evidence="3">
    <location>
        <begin position="470"/>
        <end position="514"/>
    </location>
</feature>
<dbReference type="InterPro" id="IPR003887">
    <property type="entry name" value="LEM_dom"/>
</dbReference>
<dbReference type="PANTHER" id="PTHR46427:SF1">
    <property type="entry name" value="ANKYRIN REPEAT AND LEM DOMAIN-CONTAINING PROTEIN 1"/>
    <property type="match status" value="1"/>
</dbReference>
<gene>
    <name evidence="4" type="ORF">PSYICH_LOCUS552</name>
</gene>
<dbReference type="InterPro" id="IPR036770">
    <property type="entry name" value="Ankyrin_rpt-contain_sf"/>
</dbReference>
<proteinExistence type="predicted"/>
<feature type="compositionally biased region" description="Low complexity" evidence="2">
    <location>
        <begin position="298"/>
        <end position="309"/>
    </location>
</feature>
<dbReference type="SUPFAM" id="SSF48403">
    <property type="entry name" value="Ankyrin repeat"/>
    <property type="match status" value="1"/>
</dbReference>
<dbReference type="Gene3D" id="1.25.40.20">
    <property type="entry name" value="Ankyrin repeat-containing domain"/>
    <property type="match status" value="1"/>
</dbReference>
<dbReference type="PROSITE" id="PS50088">
    <property type="entry name" value="ANK_REPEAT"/>
    <property type="match status" value="2"/>
</dbReference>
<accession>A0A9P0G6F9</accession>
<dbReference type="PROSITE" id="PS50297">
    <property type="entry name" value="ANK_REP_REGION"/>
    <property type="match status" value="1"/>
</dbReference>
<dbReference type="PANTHER" id="PTHR46427">
    <property type="entry name" value="ANKYRIN REPEAT AND LEM DOMAIN-CONTAINING PROTEIN 1"/>
    <property type="match status" value="1"/>
</dbReference>
<feature type="region of interest" description="Disordered" evidence="2">
    <location>
        <begin position="289"/>
        <end position="315"/>
    </location>
</feature>
<name>A0A9P0G6F9_9CUCU</name>
<dbReference type="Pfam" id="PF03020">
    <property type="entry name" value="LEM"/>
    <property type="match status" value="1"/>
</dbReference>
<dbReference type="SUPFAM" id="SSF63451">
    <property type="entry name" value="LEM domain"/>
    <property type="match status" value="1"/>
</dbReference>
<dbReference type="InterPro" id="IPR002110">
    <property type="entry name" value="Ankyrin_rpt"/>
</dbReference>
<dbReference type="SMART" id="SM00540">
    <property type="entry name" value="LEM"/>
    <property type="match status" value="1"/>
</dbReference>
<evidence type="ECO:0000313" key="5">
    <source>
        <dbReference type="Proteomes" id="UP001153636"/>
    </source>
</evidence>
<organism evidence="4 5">
    <name type="scientific">Psylliodes chrysocephalus</name>
    <dbReference type="NCBI Taxonomy" id="3402493"/>
    <lineage>
        <taxon>Eukaryota</taxon>
        <taxon>Metazoa</taxon>
        <taxon>Ecdysozoa</taxon>
        <taxon>Arthropoda</taxon>
        <taxon>Hexapoda</taxon>
        <taxon>Insecta</taxon>
        <taxon>Pterygota</taxon>
        <taxon>Neoptera</taxon>
        <taxon>Endopterygota</taxon>
        <taxon>Coleoptera</taxon>
        <taxon>Polyphaga</taxon>
        <taxon>Cucujiformia</taxon>
        <taxon>Chrysomeloidea</taxon>
        <taxon>Chrysomelidae</taxon>
        <taxon>Galerucinae</taxon>
        <taxon>Alticini</taxon>
        <taxon>Psylliodes</taxon>
    </lineage>
</organism>